<feature type="domain" description="C2H2-type" evidence="6">
    <location>
        <begin position="956"/>
        <end position="979"/>
    </location>
</feature>
<feature type="domain" description="C2H2-type" evidence="6">
    <location>
        <begin position="833"/>
        <end position="863"/>
    </location>
</feature>
<dbReference type="InParanoid" id="A0A0N1IJT5"/>
<keyword evidence="4" id="KW-0862">Zinc</keyword>
<dbReference type="PROSITE" id="PS50157">
    <property type="entry name" value="ZINC_FINGER_C2H2_2"/>
    <property type="match status" value="7"/>
</dbReference>
<dbReference type="PANTHER" id="PTHR24379:SF121">
    <property type="entry name" value="C2H2-TYPE DOMAIN-CONTAINING PROTEIN"/>
    <property type="match status" value="1"/>
</dbReference>
<dbReference type="InterPro" id="IPR036236">
    <property type="entry name" value="Znf_C2H2_sf"/>
</dbReference>
<dbReference type="FunFam" id="3.30.160.60:FF:000110">
    <property type="entry name" value="Zinc finger protein-like"/>
    <property type="match status" value="1"/>
</dbReference>
<dbReference type="AlphaFoldDB" id="A0A0N1IJT5"/>
<feature type="domain" description="C2H2-type" evidence="6">
    <location>
        <begin position="895"/>
        <end position="923"/>
    </location>
</feature>
<dbReference type="InterPro" id="IPR013087">
    <property type="entry name" value="Znf_C2H2_type"/>
</dbReference>
<dbReference type="EMBL" id="KQ459795">
    <property type="protein sequence ID" value="KPJ19918.1"/>
    <property type="molecule type" value="Genomic_DNA"/>
</dbReference>
<gene>
    <name evidence="7" type="ORF">RR48_01554</name>
</gene>
<dbReference type="PROSITE" id="PS00028">
    <property type="entry name" value="ZINC_FINGER_C2H2_1"/>
    <property type="match status" value="6"/>
</dbReference>
<sequence length="1002" mass="115949">MEQDVETLQRRICNTCLSSDRDIIIINEQSDLFQIFRLLTYDFAGEVDPLSTQTLEVCWECVAMLKKFTKFRAKVQTAQQHLRVINDSHENMDHTYLSQSLSSMEMILKLGYDKIYIDTSAKLLTEWSAHYIEISTSENIKNEQYDIAQVVRENIDLDENILTVPSMVIDGQTVPHIMINAEPLATETGYKESNNLIIPELTVSSLEVSNLNANVEQIQKVVIEEKPDLKAGYTTEYMNEEDMLAFREEAKKKFAYASALHKCELCIIGFYTQQQVEEHYERAHKAASTCDTCRASTWGTVRAITCSTCRATTCGTCACDVTVVAWLSTAEMFPRRVAQREGTAPCEGVRTRYVEEGRVSQHMQGHSCGTCACASQVCYSYVEEGRVAQPMQGHYVRHFPRRVAQREGTAPCKVCYSYVEEGRVAQPMQGHYVRHFPRRVAQREGTAPCKVCYSYVEEGRVAQPMQGHYVRHFPRRVAQREGTAPCKVCYSYVEEGRVAQPMQGHYVRHFPRRVAQREGTAPCKVCYSYVEEGRVAQPMQGHYVRHFPRRVAQREGTAPCKVCYSYVEEGRVAQPMQGHYVRHREGTAPCKVCYSYVEEGRVSQHMQGHYVRHVCRLCGHAEATVRCAQLHVQTHVETDVDATPVKIRPMRMRRKKQNKEVQQVNEETKMIRKLLSKTKSGYKCLYCDMHFEHTRYRKSHMDRYHRERLQCDHCQKKFVNRTTLIGHLRLHEGPLPRQECTICHKMVRVLQFKYHLQRHENKQTYECKDCNKVFSTLMTYQGHLKYSRAHASDQILKLHEGPPPRKPCPICSKLVRVVQLKYHIQRHQNKGRYECTDCNKVFSYLTTYQGHLKYSRAHASEQVLKFPCPMCNKGYPTKEAMQDHFNYQHLGKTSHKCPLCDKPIASRANVERHLMRVHGEKKEKPKNHVCQQCGKGFTDKKSLNQHEVIHSGDRPLSCNICYQTFKQKASLYTHRKRVHNITPAKRVVEFIDDKSKIEVKSS</sequence>
<keyword evidence="3 5" id="KW-0863">Zinc-finger</keyword>
<dbReference type="InterPro" id="IPR012934">
    <property type="entry name" value="Znf_AD"/>
</dbReference>
<feature type="domain" description="C2H2-type" evidence="6">
    <location>
        <begin position="866"/>
        <end position="894"/>
    </location>
</feature>
<feature type="domain" description="C2H2-type" evidence="6">
    <location>
        <begin position="928"/>
        <end position="955"/>
    </location>
</feature>
<proteinExistence type="predicted"/>
<accession>A0A0N1IJT5</accession>
<dbReference type="PANTHER" id="PTHR24379">
    <property type="entry name" value="KRAB AND ZINC FINGER DOMAIN-CONTAINING"/>
    <property type="match status" value="1"/>
</dbReference>
<keyword evidence="2" id="KW-0677">Repeat</keyword>
<feature type="domain" description="C2H2-type" evidence="6">
    <location>
        <begin position="765"/>
        <end position="795"/>
    </location>
</feature>
<protein>
    <submittedName>
        <fullName evidence="7">Zinc finger protein 26</fullName>
    </submittedName>
</protein>
<evidence type="ECO:0000313" key="7">
    <source>
        <dbReference type="EMBL" id="KPJ19918.1"/>
    </source>
</evidence>
<dbReference type="GO" id="GO:0008270">
    <property type="term" value="F:zinc ion binding"/>
    <property type="evidence" value="ECO:0007669"/>
    <property type="project" value="UniProtKB-KW"/>
</dbReference>
<evidence type="ECO:0000256" key="2">
    <source>
        <dbReference type="ARBA" id="ARBA00022737"/>
    </source>
</evidence>
<dbReference type="SUPFAM" id="SSF57667">
    <property type="entry name" value="beta-beta-alpha zinc fingers"/>
    <property type="match status" value="5"/>
</dbReference>
<evidence type="ECO:0000256" key="5">
    <source>
        <dbReference type="PROSITE-ProRule" id="PRU00042"/>
    </source>
</evidence>
<evidence type="ECO:0000313" key="8">
    <source>
        <dbReference type="Proteomes" id="UP000053240"/>
    </source>
</evidence>
<evidence type="ECO:0000256" key="4">
    <source>
        <dbReference type="ARBA" id="ARBA00022833"/>
    </source>
</evidence>
<keyword evidence="8" id="KW-1185">Reference proteome</keyword>
<organism evidence="7 8">
    <name type="scientific">Papilio machaon</name>
    <name type="common">Old World swallowtail butterfly</name>
    <dbReference type="NCBI Taxonomy" id="76193"/>
    <lineage>
        <taxon>Eukaryota</taxon>
        <taxon>Metazoa</taxon>
        <taxon>Ecdysozoa</taxon>
        <taxon>Arthropoda</taxon>
        <taxon>Hexapoda</taxon>
        <taxon>Insecta</taxon>
        <taxon>Pterygota</taxon>
        <taxon>Neoptera</taxon>
        <taxon>Endopterygota</taxon>
        <taxon>Lepidoptera</taxon>
        <taxon>Glossata</taxon>
        <taxon>Ditrysia</taxon>
        <taxon>Papilionoidea</taxon>
        <taxon>Papilionidae</taxon>
        <taxon>Papilioninae</taxon>
        <taxon>Papilio</taxon>
    </lineage>
</organism>
<keyword evidence="1" id="KW-0479">Metal-binding</keyword>
<dbReference type="Pfam" id="PF00096">
    <property type="entry name" value="zf-C2H2"/>
    <property type="match status" value="4"/>
</dbReference>
<dbReference type="SMART" id="SM00868">
    <property type="entry name" value="zf-AD"/>
    <property type="match status" value="1"/>
</dbReference>
<dbReference type="Proteomes" id="UP000053240">
    <property type="component" value="Unassembled WGS sequence"/>
</dbReference>
<evidence type="ECO:0000256" key="1">
    <source>
        <dbReference type="ARBA" id="ARBA00022723"/>
    </source>
</evidence>
<evidence type="ECO:0000256" key="3">
    <source>
        <dbReference type="ARBA" id="ARBA00022771"/>
    </source>
</evidence>
<dbReference type="GO" id="GO:0005634">
    <property type="term" value="C:nucleus"/>
    <property type="evidence" value="ECO:0007669"/>
    <property type="project" value="InterPro"/>
</dbReference>
<dbReference type="Gene3D" id="3.30.160.60">
    <property type="entry name" value="Classic Zinc Finger"/>
    <property type="match status" value="6"/>
</dbReference>
<dbReference type="SMART" id="SM00355">
    <property type="entry name" value="ZnF_C2H2"/>
    <property type="match status" value="13"/>
</dbReference>
<feature type="domain" description="C2H2-type" evidence="6">
    <location>
        <begin position="709"/>
        <end position="736"/>
    </location>
</feature>
<reference evidence="7 8" key="1">
    <citation type="journal article" date="2015" name="Nat. Commun.">
        <title>Outbred genome sequencing and CRISPR/Cas9 gene editing in butterflies.</title>
        <authorList>
            <person name="Li X."/>
            <person name="Fan D."/>
            <person name="Zhang W."/>
            <person name="Liu G."/>
            <person name="Zhang L."/>
            <person name="Zhao L."/>
            <person name="Fang X."/>
            <person name="Chen L."/>
            <person name="Dong Y."/>
            <person name="Chen Y."/>
            <person name="Ding Y."/>
            <person name="Zhao R."/>
            <person name="Feng M."/>
            <person name="Zhu Y."/>
            <person name="Feng Y."/>
            <person name="Jiang X."/>
            <person name="Zhu D."/>
            <person name="Xiang H."/>
            <person name="Feng X."/>
            <person name="Li S."/>
            <person name="Wang J."/>
            <person name="Zhang G."/>
            <person name="Kronforst M.R."/>
            <person name="Wang W."/>
        </authorList>
    </citation>
    <scope>NUCLEOTIDE SEQUENCE [LARGE SCALE GENOMIC DNA]</scope>
    <source>
        <strain evidence="7">Ya'a_city_454_Pm</strain>
        <tissue evidence="7">Whole body</tissue>
    </source>
</reference>
<evidence type="ECO:0000259" key="6">
    <source>
        <dbReference type="PROSITE" id="PS50157"/>
    </source>
</evidence>
<name>A0A0N1IJT5_PAPMA</name>